<reference evidence="3" key="1">
    <citation type="journal article" date="2019" name="Int. J. Syst. Evol. Microbiol.">
        <title>The Global Catalogue of Microorganisms (GCM) 10K type strain sequencing project: providing services to taxonomists for standard genome sequencing and annotation.</title>
        <authorList>
            <consortium name="The Broad Institute Genomics Platform"/>
            <consortium name="The Broad Institute Genome Sequencing Center for Infectious Disease"/>
            <person name="Wu L."/>
            <person name="Ma J."/>
        </authorList>
    </citation>
    <scope>NUCLEOTIDE SEQUENCE [LARGE SCALE GENOMIC DNA]</scope>
    <source>
        <strain evidence="3">CGMCC 4.7246</strain>
    </source>
</reference>
<accession>A0ABW1P2A3</accession>
<evidence type="ECO:0000313" key="3">
    <source>
        <dbReference type="Proteomes" id="UP001596220"/>
    </source>
</evidence>
<dbReference type="Proteomes" id="UP001596220">
    <property type="component" value="Unassembled WGS sequence"/>
</dbReference>
<dbReference type="EMBL" id="JBHSQO010000008">
    <property type="protein sequence ID" value="MFC6089725.1"/>
    <property type="molecule type" value="Genomic_DNA"/>
</dbReference>
<comment type="caution">
    <text evidence="2">The sequence shown here is derived from an EMBL/GenBank/DDBJ whole genome shotgun (WGS) entry which is preliminary data.</text>
</comment>
<organism evidence="2 3">
    <name type="scientific">Saccharothrix lopnurensis</name>
    <dbReference type="NCBI Taxonomy" id="1670621"/>
    <lineage>
        <taxon>Bacteria</taxon>
        <taxon>Bacillati</taxon>
        <taxon>Actinomycetota</taxon>
        <taxon>Actinomycetes</taxon>
        <taxon>Pseudonocardiales</taxon>
        <taxon>Pseudonocardiaceae</taxon>
        <taxon>Saccharothrix</taxon>
    </lineage>
</organism>
<evidence type="ECO:0000313" key="2">
    <source>
        <dbReference type="EMBL" id="MFC6089725.1"/>
    </source>
</evidence>
<evidence type="ECO:0008006" key="4">
    <source>
        <dbReference type="Google" id="ProtNLM"/>
    </source>
</evidence>
<keyword evidence="3" id="KW-1185">Reference proteome</keyword>
<name>A0ABW1P2A3_9PSEU</name>
<keyword evidence="1" id="KW-0732">Signal</keyword>
<gene>
    <name evidence="2" type="ORF">ACFP3R_10620</name>
</gene>
<dbReference type="RefSeq" id="WP_380635096.1">
    <property type="nucleotide sequence ID" value="NZ_JBHSQO010000008.1"/>
</dbReference>
<sequence>MRKRIASAVAVGAIALVTALGGATTASATDPDDAPPGYAGPFSTCSGQLVYHIPWDRVIVNGVDHNNGWDYIC</sequence>
<protein>
    <recommendedName>
        <fullName evidence="4">Secreted protein</fullName>
    </recommendedName>
</protein>
<proteinExistence type="predicted"/>
<evidence type="ECO:0000256" key="1">
    <source>
        <dbReference type="SAM" id="SignalP"/>
    </source>
</evidence>
<feature type="chain" id="PRO_5046714308" description="Secreted protein" evidence="1">
    <location>
        <begin position="29"/>
        <end position="73"/>
    </location>
</feature>
<feature type="signal peptide" evidence="1">
    <location>
        <begin position="1"/>
        <end position="28"/>
    </location>
</feature>